<protein>
    <submittedName>
        <fullName evidence="1">Uncharacterized protein</fullName>
    </submittedName>
</protein>
<dbReference type="RefSeq" id="WP_067540110.1">
    <property type="nucleotide sequence ID" value="NZ_AP025567.1"/>
</dbReference>
<dbReference type="EMBL" id="QRMS01000001">
    <property type="protein sequence ID" value="RHJ89611.1"/>
    <property type="molecule type" value="Genomic_DNA"/>
</dbReference>
<comment type="caution">
    <text evidence="1">The sequence shown here is derived from an EMBL/GenBank/DDBJ whole genome shotgun (WGS) entry which is preliminary data.</text>
</comment>
<dbReference type="STRING" id="1776384.GCA_900086585_02947"/>
<gene>
    <name evidence="1" type="ORF">DW099_03290</name>
</gene>
<sequence>MTEEKKAVELTEEEIQSVDGGSGVYNGHRIITGISSAKGCPYYEAGSNFYNKKVMGISKTCGACVHMITESGWHLCEARNE</sequence>
<evidence type="ECO:0000313" key="1">
    <source>
        <dbReference type="EMBL" id="RHJ89611.1"/>
    </source>
</evidence>
<dbReference type="OrthoDB" id="9888150at2"/>
<accession>A0A415E780</accession>
<evidence type="ECO:0000313" key="2">
    <source>
        <dbReference type="Proteomes" id="UP000284841"/>
    </source>
</evidence>
<name>A0A415E780_9FIRM</name>
<keyword evidence="2" id="KW-1185">Reference proteome</keyword>
<dbReference type="Proteomes" id="UP000284841">
    <property type="component" value="Unassembled WGS sequence"/>
</dbReference>
<reference evidence="1 2" key="1">
    <citation type="submission" date="2018-08" db="EMBL/GenBank/DDBJ databases">
        <title>A genome reference for cultivated species of the human gut microbiota.</title>
        <authorList>
            <person name="Zou Y."/>
            <person name="Xue W."/>
            <person name="Luo G."/>
        </authorList>
    </citation>
    <scope>NUCLEOTIDE SEQUENCE [LARGE SCALE GENOMIC DNA]</scope>
    <source>
        <strain evidence="1 2">AM07-24</strain>
    </source>
</reference>
<proteinExistence type="predicted"/>
<dbReference type="GeneID" id="83005263"/>
<organism evidence="1 2">
    <name type="scientific">Emergencia timonensis</name>
    <dbReference type="NCBI Taxonomy" id="1776384"/>
    <lineage>
        <taxon>Bacteria</taxon>
        <taxon>Bacillati</taxon>
        <taxon>Bacillota</taxon>
        <taxon>Clostridia</taxon>
        <taxon>Peptostreptococcales</taxon>
        <taxon>Anaerovoracaceae</taxon>
        <taxon>Emergencia</taxon>
    </lineage>
</organism>
<dbReference type="AlphaFoldDB" id="A0A415E780"/>